<feature type="transmembrane region" description="Helical" evidence="9">
    <location>
        <begin position="136"/>
        <end position="160"/>
    </location>
</feature>
<dbReference type="RefSeq" id="WP_009483438.1">
    <property type="nucleotide sequence ID" value="NZ_BAFE01000089.1"/>
</dbReference>
<dbReference type="GO" id="GO:0016020">
    <property type="term" value="C:membrane"/>
    <property type="evidence" value="ECO:0007669"/>
    <property type="project" value="InterPro"/>
</dbReference>
<accession>H5UV37</accession>
<dbReference type="Gene3D" id="3.30.565.10">
    <property type="entry name" value="Histidine kinase-like ATPase, C-terminal domain"/>
    <property type="match status" value="1"/>
</dbReference>
<dbReference type="eggNOG" id="COG4585">
    <property type="taxonomic scope" value="Bacteria"/>
</dbReference>
<keyword evidence="9" id="KW-1133">Transmembrane helix</keyword>
<keyword evidence="9" id="KW-0812">Transmembrane</keyword>
<name>H5UV37_9MICO</name>
<evidence type="ECO:0000256" key="7">
    <source>
        <dbReference type="ARBA" id="ARBA00022840"/>
    </source>
</evidence>
<dbReference type="PANTHER" id="PTHR24421:SF10">
    <property type="entry name" value="NITRATE_NITRITE SENSOR PROTEIN NARQ"/>
    <property type="match status" value="1"/>
</dbReference>
<keyword evidence="3" id="KW-0597">Phosphoprotein</keyword>
<feature type="transmembrane region" description="Helical" evidence="9">
    <location>
        <begin position="104"/>
        <end position="124"/>
    </location>
</feature>
<comment type="caution">
    <text evidence="11">The sequence shown here is derived from an EMBL/GenBank/DDBJ whole genome shotgun (WGS) entry which is preliminary data.</text>
</comment>
<dbReference type="STRING" id="1089455.MOPEL_130_02020"/>
<sequence length="444" mass="46370">MPTVERPRISRPQAAAKYATALLVGLGTWALGLPETDPTGPVTTVEAFLFLDLFLGVAVLAVLPLRRRFPVGVAVGLSLVLAVSGAATGAWSFAAVSLGRRRRVAPAVLVLVLATASALAYEAWFPYPSSPDEAEVSWWVMGVLVALMESLALAVGFYLGARDALLDSLRERAEAAEHEQHSRTAQARAAERARIAREMHDVLAHRISTVAMHSGALAYRTDLTPEEVSGAARLIQENAHSALVELRDILGVLRETAEDDAHGVPEPPQPTIADLDTLVAEAVAAGQVVSLDVDIDAGDVPGPLGRHVYRAVQECLTNARKHAPGAPLDVRIARESAPTGALAGLRSLGRGGAGDLLVVDVSNPLTASAPGQGDVPGTPGLFATLPARGDTSGVPAAETVPTSGVGLLGLAERAELSGGHLDHGPEGGRYRTRLVVPWPERSPV</sequence>
<keyword evidence="9" id="KW-0472">Membrane</keyword>
<organism evidence="11 12">
    <name type="scientific">Mobilicoccus pelagius NBRC 104925</name>
    <dbReference type="NCBI Taxonomy" id="1089455"/>
    <lineage>
        <taxon>Bacteria</taxon>
        <taxon>Bacillati</taxon>
        <taxon>Actinomycetota</taxon>
        <taxon>Actinomycetes</taxon>
        <taxon>Micrococcales</taxon>
        <taxon>Dermatophilaceae</taxon>
        <taxon>Mobilicoccus</taxon>
    </lineage>
</organism>
<dbReference type="EMBL" id="BAFE01000089">
    <property type="protein sequence ID" value="GAB49595.1"/>
    <property type="molecule type" value="Genomic_DNA"/>
</dbReference>
<keyword evidence="12" id="KW-1185">Reference proteome</keyword>
<comment type="catalytic activity">
    <reaction evidence="1">
        <text>ATP + protein L-histidine = ADP + protein N-phospho-L-histidine.</text>
        <dbReference type="EC" id="2.7.13.3"/>
    </reaction>
</comment>
<feature type="transmembrane region" description="Helical" evidence="9">
    <location>
        <begin position="45"/>
        <end position="65"/>
    </location>
</feature>
<evidence type="ECO:0000256" key="3">
    <source>
        <dbReference type="ARBA" id="ARBA00022553"/>
    </source>
</evidence>
<evidence type="ECO:0000313" key="11">
    <source>
        <dbReference type="EMBL" id="GAB49595.1"/>
    </source>
</evidence>
<dbReference type="InterPro" id="IPR011712">
    <property type="entry name" value="Sig_transdc_His_kin_sub3_dim/P"/>
</dbReference>
<evidence type="ECO:0000256" key="6">
    <source>
        <dbReference type="ARBA" id="ARBA00022777"/>
    </source>
</evidence>
<evidence type="ECO:0000313" key="12">
    <source>
        <dbReference type="Proteomes" id="UP000004367"/>
    </source>
</evidence>
<protein>
    <recommendedName>
        <fullName evidence="2">histidine kinase</fullName>
        <ecNumber evidence="2">2.7.13.3</ecNumber>
    </recommendedName>
</protein>
<evidence type="ECO:0000256" key="1">
    <source>
        <dbReference type="ARBA" id="ARBA00000085"/>
    </source>
</evidence>
<feature type="transmembrane region" description="Helical" evidence="9">
    <location>
        <begin position="15"/>
        <end position="33"/>
    </location>
</feature>
<dbReference type="GO" id="GO:0005524">
    <property type="term" value="F:ATP binding"/>
    <property type="evidence" value="ECO:0007669"/>
    <property type="project" value="UniProtKB-KW"/>
</dbReference>
<keyword evidence="7" id="KW-0067">ATP-binding</keyword>
<dbReference type="AlphaFoldDB" id="H5UV37"/>
<proteinExistence type="predicted"/>
<evidence type="ECO:0000256" key="2">
    <source>
        <dbReference type="ARBA" id="ARBA00012438"/>
    </source>
</evidence>
<dbReference type="Proteomes" id="UP000004367">
    <property type="component" value="Unassembled WGS sequence"/>
</dbReference>
<gene>
    <name evidence="11" type="ORF">MOPEL_130_02020</name>
</gene>
<dbReference type="EC" id="2.7.13.3" evidence="2"/>
<keyword evidence="4" id="KW-0808">Transferase</keyword>
<keyword evidence="5" id="KW-0547">Nucleotide-binding</keyword>
<evidence type="ECO:0000256" key="9">
    <source>
        <dbReference type="SAM" id="Phobius"/>
    </source>
</evidence>
<feature type="transmembrane region" description="Helical" evidence="9">
    <location>
        <begin position="71"/>
        <end position="92"/>
    </location>
</feature>
<evidence type="ECO:0000256" key="5">
    <source>
        <dbReference type="ARBA" id="ARBA00022741"/>
    </source>
</evidence>
<dbReference type="GO" id="GO:0000155">
    <property type="term" value="F:phosphorelay sensor kinase activity"/>
    <property type="evidence" value="ECO:0007669"/>
    <property type="project" value="InterPro"/>
</dbReference>
<dbReference type="Pfam" id="PF07730">
    <property type="entry name" value="HisKA_3"/>
    <property type="match status" value="1"/>
</dbReference>
<evidence type="ECO:0000259" key="10">
    <source>
        <dbReference type="Pfam" id="PF07730"/>
    </source>
</evidence>
<evidence type="ECO:0000256" key="8">
    <source>
        <dbReference type="ARBA" id="ARBA00023012"/>
    </source>
</evidence>
<reference evidence="11 12" key="1">
    <citation type="submission" date="2012-02" db="EMBL/GenBank/DDBJ databases">
        <title>Whole genome shotgun sequence of Mobilicoccus pelagius NBRC 104925.</title>
        <authorList>
            <person name="Yoshida Y."/>
            <person name="Hosoyama A."/>
            <person name="Tsuchikane K."/>
            <person name="Katsumata H."/>
            <person name="Yamazaki S."/>
            <person name="Fujita N."/>
        </authorList>
    </citation>
    <scope>NUCLEOTIDE SEQUENCE [LARGE SCALE GENOMIC DNA]</scope>
    <source>
        <strain evidence="11 12">NBRC 104925</strain>
    </source>
</reference>
<feature type="domain" description="Signal transduction histidine kinase subgroup 3 dimerisation and phosphoacceptor" evidence="10">
    <location>
        <begin position="191"/>
        <end position="257"/>
    </location>
</feature>
<dbReference type="GO" id="GO:0046983">
    <property type="term" value="F:protein dimerization activity"/>
    <property type="evidence" value="ECO:0007669"/>
    <property type="project" value="InterPro"/>
</dbReference>
<dbReference type="InterPro" id="IPR036890">
    <property type="entry name" value="HATPase_C_sf"/>
</dbReference>
<evidence type="ECO:0000256" key="4">
    <source>
        <dbReference type="ARBA" id="ARBA00022679"/>
    </source>
</evidence>
<dbReference type="Gene3D" id="1.20.5.1930">
    <property type="match status" value="1"/>
</dbReference>
<keyword evidence="6 11" id="KW-0418">Kinase</keyword>
<keyword evidence="8" id="KW-0902">Two-component regulatory system</keyword>
<dbReference type="PANTHER" id="PTHR24421">
    <property type="entry name" value="NITRATE/NITRITE SENSOR PROTEIN NARX-RELATED"/>
    <property type="match status" value="1"/>
</dbReference>
<dbReference type="InterPro" id="IPR050482">
    <property type="entry name" value="Sensor_HK_TwoCompSys"/>
</dbReference>